<protein>
    <recommendedName>
        <fullName evidence="2">cyclin-dependent kinase</fullName>
        <ecNumber evidence="2">2.7.11.22</ecNumber>
    </recommendedName>
</protein>
<feature type="compositionally biased region" description="Basic and acidic residues" evidence="11">
    <location>
        <begin position="415"/>
        <end position="452"/>
    </location>
</feature>
<evidence type="ECO:0000256" key="12">
    <source>
        <dbReference type="SAM" id="Phobius"/>
    </source>
</evidence>
<dbReference type="GO" id="GO:0000307">
    <property type="term" value="C:cyclin-dependent protein kinase holoenzyme complex"/>
    <property type="evidence" value="ECO:0007669"/>
    <property type="project" value="TreeGrafter"/>
</dbReference>
<dbReference type="GO" id="GO:0010389">
    <property type="term" value="P:regulation of G2/M transition of mitotic cell cycle"/>
    <property type="evidence" value="ECO:0007669"/>
    <property type="project" value="TreeGrafter"/>
</dbReference>
<dbReference type="Proteomes" id="UP001175271">
    <property type="component" value="Unassembled WGS sequence"/>
</dbReference>
<accession>A0AA39ILQ5</accession>
<keyword evidence="12" id="KW-0812">Transmembrane</keyword>
<evidence type="ECO:0000256" key="3">
    <source>
        <dbReference type="ARBA" id="ARBA00022527"/>
    </source>
</evidence>
<feature type="compositionally biased region" description="Low complexity" evidence="11">
    <location>
        <begin position="590"/>
        <end position="605"/>
    </location>
</feature>
<feature type="compositionally biased region" description="Low complexity" evidence="11">
    <location>
        <begin position="913"/>
        <end position="933"/>
    </location>
</feature>
<evidence type="ECO:0000256" key="10">
    <source>
        <dbReference type="PROSITE-ProRule" id="PRU10141"/>
    </source>
</evidence>
<dbReference type="GO" id="GO:0010468">
    <property type="term" value="P:regulation of gene expression"/>
    <property type="evidence" value="ECO:0007669"/>
    <property type="project" value="TreeGrafter"/>
</dbReference>
<proteinExistence type="inferred from homology"/>
<dbReference type="PROSITE" id="PS00108">
    <property type="entry name" value="PROTEIN_KINASE_ST"/>
    <property type="match status" value="1"/>
</dbReference>
<dbReference type="GO" id="GO:0000082">
    <property type="term" value="P:G1/S transition of mitotic cell cycle"/>
    <property type="evidence" value="ECO:0007669"/>
    <property type="project" value="TreeGrafter"/>
</dbReference>
<dbReference type="Gene3D" id="3.30.200.20">
    <property type="entry name" value="Phosphorylase Kinase, domain 1"/>
    <property type="match status" value="1"/>
</dbReference>
<evidence type="ECO:0000256" key="2">
    <source>
        <dbReference type="ARBA" id="ARBA00012425"/>
    </source>
</evidence>
<comment type="catalytic activity">
    <reaction evidence="9">
        <text>L-seryl-[protein] + ATP = O-phospho-L-seryl-[protein] + ADP + H(+)</text>
        <dbReference type="Rhea" id="RHEA:17989"/>
        <dbReference type="Rhea" id="RHEA-COMP:9863"/>
        <dbReference type="Rhea" id="RHEA-COMP:11604"/>
        <dbReference type="ChEBI" id="CHEBI:15378"/>
        <dbReference type="ChEBI" id="CHEBI:29999"/>
        <dbReference type="ChEBI" id="CHEBI:30616"/>
        <dbReference type="ChEBI" id="CHEBI:83421"/>
        <dbReference type="ChEBI" id="CHEBI:456216"/>
        <dbReference type="EC" id="2.7.11.22"/>
    </reaction>
</comment>
<dbReference type="PROSITE" id="PS00107">
    <property type="entry name" value="PROTEIN_KINASE_ATP"/>
    <property type="match status" value="1"/>
</dbReference>
<keyword evidence="15" id="KW-1185">Reference proteome</keyword>
<dbReference type="InterPro" id="IPR008271">
    <property type="entry name" value="Ser/Thr_kinase_AS"/>
</dbReference>
<feature type="compositionally biased region" description="Polar residues" evidence="11">
    <location>
        <begin position="934"/>
        <end position="966"/>
    </location>
</feature>
<dbReference type="PANTHER" id="PTHR24056:SF254">
    <property type="entry name" value="CYCLIN-DEPENDENT KINASE 2"/>
    <property type="match status" value="1"/>
</dbReference>
<feature type="compositionally biased region" description="Polar residues" evidence="11">
    <location>
        <begin position="676"/>
        <end position="691"/>
    </location>
</feature>
<comment type="similarity">
    <text evidence="1">Belongs to the protein kinase superfamily. CMGC Ser/Thr protein kinase family. CDC2/CDKX subfamily.</text>
</comment>
<evidence type="ECO:0000256" key="11">
    <source>
        <dbReference type="SAM" id="MobiDB-lite"/>
    </source>
</evidence>
<dbReference type="GO" id="GO:0007165">
    <property type="term" value="P:signal transduction"/>
    <property type="evidence" value="ECO:0007669"/>
    <property type="project" value="TreeGrafter"/>
</dbReference>
<feature type="region of interest" description="Disordered" evidence="11">
    <location>
        <begin position="398"/>
        <end position="466"/>
    </location>
</feature>
<evidence type="ECO:0000256" key="1">
    <source>
        <dbReference type="ARBA" id="ARBA00006485"/>
    </source>
</evidence>
<dbReference type="GO" id="GO:0030332">
    <property type="term" value="F:cyclin binding"/>
    <property type="evidence" value="ECO:0007669"/>
    <property type="project" value="TreeGrafter"/>
</dbReference>
<gene>
    <name evidence="14" type="ORF">QR680_009813</name>
</gene>
<keyword evidence="3" id="KW-0723">Serine/threonine-protein kinase</keyword>
<dbReference type="InterPro" id="IPR011009">
    <property type="entry name" value="Kinase-like_dom_sf"/>
</dbReference>
<dbReference type="EMBL" id="JAUCMV010000001">
    <property type="protein sequence ID" value="KAK0426622.1"/>
    <property type="molecule type" value="Genomic_DNA"/>
</dbReference>
<evidence type="ECO:0000259" key="13">
    <source>
        <dbReference type="PROSITE" id="PS50011"/>
    </source>
</evidence>
<feature type="compositionally biased region" description="Polar residues" evidence="11">
    <location>
        <begin position="699"/>
        <end position="736"/>
    </location>
</feature>
<keyword evidence="4" id="KW-0808">Transferase</keyword>
<evidence type="ECO:0000256" key="9">
    <source>
        <dbReference type="ARBA" id="ARBA00048367"/>
    </source>
</evidence>
<organism evidence="14 15">
    <name type="scientific">Steinernema hermaphroditum</name>
    <dbReference type="NCBI Taxonomy" id="289476"/>
    <lineage>
        <taxon>Eukaryota</taxon>
        <taxon>Metazoa</taxon>
        <taxon>Ecdysozoa</taxon>
        <taxon>Nematoda</taxon>
        <taxon>Chromadorea</taxon>
        <taxon>Rhabditida</taxon>
        <taxon>Tylenchina</taxon>
        <taxon>Panagrolaimomorpha</taxon>
        <taxon>Strongyloidoidea</taxon>
        <taxon>Steinernematidae</taxon>
        <taxon>Steinernema</taxon>
    </lineage>
</organism>
<feature type="compositionally biased region" description="Polar residues" evidence="11">
    <location>
        <begin position="825"/>
        <end position="835"/>
    </location>
</feature>
<keyword evidence="12" id="KW-0472">Membrane</keyword>
<reference evidence="14" key="1">
    <citation type="submission" date="2023-06" db="EMBL/GenBank/DDBJ databases">
        <title>Genomic analysis of the entomopathogenic nematode Steinernema hermaphroditum.</title>
        <authorList>
            <person name="Schwarz E.M."/>
            <person name="Heppert J.K."/>
            <person name="Baniya A."/>
            <person name="Schwartz H.T."/>
            <person name="Tan C.-H."/>
            <person name="Antoshechkin I."/>
            <person name="Sternberg P.W."/>
            <person name="Goodrich-Blair H."/>
            <person name="Dillman A.R."/>
        </authorList>
    </citation>
    <scope>NUCLEOTIDE SEQUENCE</scope>
    <source>
        <strain evidence="14">PS9179</strain>
        <tissue evidence="14">Whole animal</tissue>
    </source>
</reference>
<feature type="compositionally biased region" description="Low complexity" evidence="11">
    <location>
        <begin position="659"/>
        <end position="670"/>
    </location>
</feature>
<dbReference type="Gene3D" id="1.10.510.10">
    <property type="entry name" value="Transferase(Phosphotransferase) domain 1"/>
    <property type="match status" value="1"/>
</dbReference>
<dbReference type="InterPro" id="IPR050108">
    <property type="entry name" value="CDK"/>
</dbReference>
<comment type="caution">
    <text evidence="14">The sequence shown here is derived from an EMBL/GenBank/DDBJ whole genome shotgun (WGS) entry which is preliminary data.</text>
</comment>
<evidence type="ECO:0000313" key="15">
    <source>
        <dbReference type="Proteomes" id="UP001175271"/>
    </source>
</evidence>
<evidence type="ECO:0000313" key="14">
    <source>
        <dbReference type="EMBL" id="KAK0426622.1"/>
    </source>
</evidence>
<evidence type="ECO:0000256" key="6">
    <source>
        <dbReference type="ARBA" id="ARBA00022777"/>
    </source>
</evidence>
<dbReference type="GO" id="GO:0005524">
    <property type="term" value="F:ATP binding"/>
    <property type="evidence" value="ECO:0007669"/>
    <property type="project" value="UniProtKB-UniRule"/>
</dbReference>
<dbReference type="GO" id="GO:0004693">
    <property type="term" value="F:cyclin-dependent protein serine/threonine kinase activity"/>
    <property type="evidence" value="ECO:0007669"/>
    <property type="project" value="UniProtKB-EC"/>
</dbReference>
<feature type="region of interest" description="Disordered" evidence="11">
    <location>
        <begin position="905"/>
        <end position="975"/>
    </location>
</feature>
<keyword evidence="5 10" id="KW-0547">Nucleotide-binding</keyword>
<dbReference type="InterPro" id="IPR000719">
    <property type="entry name" value="Prot_kinase_dom"/>
</dbReference>
<feature type="region of interest" description="Disordered" evidence="11">
    <location>
        <begin position="575"/>
        <end position="853"/>
    </location>
</feature>
<name>A0AA39ILQ5_9BILA</name>
<dbReference type="GO" id="GO:0005737">
    <property type="term" value="C:cytoplasm"/>
    <property type="evidence" value="ECO:0007669"/>
    <property type="project" value="TreeGrafter"/>
</dbReference>
<evidence type="ECO:0000256" key="7">
    <source>
        <dbReference type="ARBA" id="ARBA00022840"/>
    </source>
</evidence>
<sequence>MTWLLLFQNLGLRTAMEKYLKLEKIGEGTYGVVFKGQLRSDKKEFVAMKRIRMDLDNEGVPSTAMREIAILKELSHPNIVGLKDVIIARNKRNEMQLHLIFEYIDMDLRMFLDKIHKTGNKMNLPIVKSFTHQLLKGLAYIHVRRMLHRDLKPQNILVHSNGLVKLADFGLARAFSLPGRVYTHEVVTLWYRPPEILIGGNYYTTAVDIWSLACIIAEMIKGDAIFKGDSEIDQLFRIFRVFGTPTDEIWKGITQMECYSTEFPKWPIRTVGDLLPDLEPAGINFLTLMFVMNPKNRATARYCLGHEFLNSTQFEAQYDVPRDDRHFGEMGSSDVPSYLNTLHTWSTVQHIGYGLVIAAIILATIAVIMLGVCHFWLLRDSRDEIVHEEVSEVRVIEKRKKHTKKYRQSRKSKPEKRQSKTVDDPRRKSKKSDEKKQEKVESSASSKIKESVASRSSSSTLPPKVKFASDVNFNNQKKTYPEAAAHWVAPESPGSERDIDPSLEMKRLKALAAKNTEKMVVVGQSTTSATATTNISTGFFVSHLTNLRPTQSTFSSTQTSTEEAFPALLRYAKIEQSNPRDELKTGKTQSSKSSSSVPLSAVSRSLESLDKTAEPSKSSVGPLPISSGSTDTLEKTPESPIAPVRAVTKSQNSLDKTPKSSMSSPISPFSEKTAKSSKSSNVSVPALTRSQDSLDKTPDSSMSSPITQLSEKTAESSKSPVPAVTESQNSAITQRGVSLGKVAESSKSPVTPLPIASGNPVPEEKTAKSSTVPVPAVTKSHDSLDKVAESSKSPVAPLPVASGNPVPVEKTAETSSVPVPAITGSKDSAATQSRNSLEKTAESSKSPVAPIHIVSRSQIPSEFDSCGALTAQSPNTTSLLSPSFSLDSKSELSTSAISITAGTTPVMRPSQLTPTGFTSSSVSSTSDLSTISTVGSTAARSDGIQTSSTQMTQSACSIPSVTSGLGESQRDNKQG</sequence>
<feature type="domain" description="Protein kinase" evidence="13">
    <location>
        <begin position="19"/>
        <end position="309"/>
    </location>
</feature>
<dbReference type="EC" id="2.7.11.22" evidence="2"/>
<keyword evidence="7 10" id="KW-0067">ATP-binding</keyword>
<dbReference type="PROSITE" id="PS50011">
    <property type="entry name" value="PROTEIN_KINASE_DOM"/>
    <property type="match status" value="1"/>
</dbReference>
<evidence type="ECO:0000256" key="4">
    <source>
        <dbReference type="ARBA" id="ARBA00022679"/>
    </source>
</evidence>
<dbReference type="FunFam" id="3.30.200.20:FF:000375">
    <property type="entry name" value="Cell division related protein kinase 2"/>
    <property type="match status" value="1"/>
</dbReference>
<dbReference type="SMART" id="SM00220">
    <property type="entry name" value="S_TKc"/>
    <property type="match status" value="1"/>
</dbReference>
<comment type="catalytic activity">
    <reaction evidence="8">
        <text>L-threonyl-[protein] + ATP = O-phospho-L-threonyl-[protein] + ADP + H(+)</text>
        <dbReference type="Rhea" id="RHEA:46608"/>
        <dbReference type="Rhea" id="RHEA-COMP:11060"/>
        <dbReference type="Rhea" id="RHEA-COMP:11605"/>
        <dbReference type="ChEBI" id="CHEBI:15378"/>
        <dbReference type="ChEBI" id="CHEBI:30013"/>
        <dbReference type="ChEBI" id="CHEBI:30616"/>
        <dbReference type="ChEBI" id="CHEBI:61977"/>
        <dbReference type="ChEBI" id="CHEBI:456216"/>
        <dbReference type="EC" id="2.7.11.22"/>
    </reaction>
</comment>
<keyword evidence="6" id="KW-0418">Kinase</keyword>
<dbReference type="CDD" id="cd07829">
    <property type="entry name" value="STKc_CDK_like"/>
    <property type="match status" value="1"/>
</dbReference>
<feature type="compositionally biased region" description="Basic residues" evidence="11">
    <location>
        <begin position="398"/>
        <end position="414"/>
    </location>
</feature>
<feature type="binding site" evidence="10">
    <location>
        <position position="49"/>
    </location>
    <ligand>
        <name>ATP</name>
        <dbReference type="ChEBI" id="CHEBI:30616"/>
    </ligand>
</feature>
<dbReference type="Pfam" id="PF00069">
    <property type="entry name" value="Pkinase"/>
    <property type="match status" value="1"/>
</dbReference>
<dbReference type="InterPro" id="IPR017441">
    <property type="entry name" value="Protein_kinase_ATP_BS"/>
</dbReference>
<dbReference type="FunFam" id="1.10.510.10:FF:000611">
    <property type="entry name" value="CMGC family protein kinase"/>
    <property type="match status" value="1"/>
</dbReference>
<feature type="transmembrane region" description="Helical" evidence="12">
    <location>
        <begin position="351"/>
        <end position="377"/>
    </location>
</feature>
<dbReference type="PANTHER" id="PTHR24056">
    <property type="entry name" value="CELL DIVISION PROTEIN KINASE"/>
    <property type="match status" value="1"/>
</dbReference>
<feature type="compositionally biased region" description="Basic and acidic residues" evidence="11">
    <location>
        <begin position="779"/>
        <end position="789"/>
    </location>
</feature>
<dbReference type="SUPFAM" id="SSF56112">
    <property type="entry name" value="Protein kinase-like (PK-like)"/>
    <property type="match status" value="1"/>
</dbReference>
<dbReference type="GO" id="GO:0005634">
    <property type="term" value="C:nucleus"/>
    <property type="evidence" value="ECO:0007669"/>
    <property type="project" value="TreeGrafter"/>
</dbReference>
<dbReference type="AlphaFoldDB" id="A0AA39ILQ5"/>
<keyword evidence="12" id="KW-1133">Transmembrane helix</keyword>
<evidence type="ECO:0000256" key="8">
    <source>
        <dbReference type="ARBA" id="ARBA00047811"/>
    </source>
</evidence>
<evidence type="ECO:0000256" key="5">
    <source>
        <dbReference type="ARBA" id="ARBA00022741"/>
    </source>
</evidence>